<reference evidence="8" key="2">
    <citation type="submission" date="2020-09" db="EMBL/GenBank/DDBJ databases">
        <authorList>
            <person name="Sun Q."/>
            <person name="Ohkuma M."/>
        </authorList>
    </citation>
    <scope>NUCLEOTIDE SEQUENCE</scope>
    <source>
        <strain evidence="8">JCM 4815</strain>
    </source>
</reference>
<dbReference type="Proteomes" id="UP000622166">
    <property type="component" value="Unassembled WGS sequence"/>
</dbReference>
<dbReference type="SUPFAM" id="SSF53335">
    <property type="entry name" value="S-adenosyl-L-methionine-dependent methyltransferases"/>
    <property type="match status" value="1"/>
</dbReference>
<feature type="region of interest" description="Disordered" evidence="5">
    <location>
        <begin position="1087"/>
        <end position="1156"/>
    </location>
</feature>
<protein>
    <recommendedName>
        <fullName evidence="1">site-specific DNA-methyltransferase (adenine-specific)</fullName>
        <ecNumber evidence="1">2.1.1.72</ecNumber>
    </recommendedName>
</protein>
<evidence type="ECO:0000259" key="6">
    <source>
        <dbReference type="Pfam" id="PF02384"/>
    </source>
</evidence>
<dbReference type="EC" id="2.1.1.72" evidence="1"/>
<dbReference type="GO" id="GO:0032259">
    <property type="term" value="P:methylation"/>
    <property type="evidence" value="ECO:0007669"/>
    <property type="project" value="UniProtKB-KW"/>
</dbReference>
<dbReference type="GO" id="GO:0009007">
    <property type="term" value="F:site-specific DNA-methyltransferase (adenine-specific) activity"/>
    <property type="evidence" value="ECO:0007669"/>
    <property type="project" value="UniProtKB-EC"/>
</dbReference>
<dbReference type="AlphaFoldDB" id="A0A918Q4I1"/>
<evidence type="ECO:0000256" key="1">
    <source>
        <dbReference type="ARBA" id="ARBA00011900"/>
    </source>
</evidence>
<dbReference type="GO" id="GO:0008170">
    <property type="term" value="F:N-methyltransferase activity"/>
    <property type="evidence" value="ECO:0007669"/>
    <property type="project" value="InterPro"/>
</dbReference>
<dbReference type="PANTHER" id="PTHR33841">
    <property type="entry name" value="DNA METHYLTRANSFERASE YEEA-RELATED"/>
    <property type="match status" value="1"/>
</dbReference>
<name>A0A918Q4I1_9ACTN</name>
<dbReference type="PRINTS" id="PR00507">
    <property type="entry name" value="N12N6MTFRASE"/>
</dbReference>
<proteinExistence type="predicted"/>
<dbReference type="Gene3D" id="3.40.50.150">
    <property type="entry name" value="Vaccinia Virus protein VP39"/>
    <property type="match status" value="1"/>
</dbReference>
<gene>
    <name evidence="8" type="ORF">GCM10010365_59180</name>
</gene>
<dbReference type="RefSeq" id="WP_189864384.1">
    <property type="nucleotide sequence ID" value="NZ_BMVW01000015.1"/>
</dbReference>
<accession>A0A918Q4I1</accession>
<dbReference type="GO" id="GO:0003677">
    <property type="term" value="F:DNA binding"/>
    <property type="evidence" value="ECO:0007669"/>
    <property type="project" value="InterPro"/>
</dbReference>
<organism evidence="8 9">
    <name type="scientific">Streptomyces poonensis</name>
    <dbReference type="NCBI Taxonomy" id="68255"/>
    <lineage>
        <taxon>Bacteria</taxon>
        <taxon>Bacillati</taxon>
        <taxon>Actinomycetota</taxon>
        <taxon>Actinomycetes</taxon>
        <taxon>Kitasatosporales</taxon>
        <taxon>Streptomycetaceae</taxon>
        <taxon>Streptomyces</taxon>
    </lineage>
</organism>
<dbReference type="PANTHER" id="PTHR33841:SF1">
    <property type="entry name" value="DNA METHYLTRANSFERASE A"/>
    <property type="match status" value="1"/>
</dbReference>
<feature type="domain" description="Type ISP restriction-modification enzyme LLaBIII C-terminal specificity" evidence="7">
    <location>
        <begin position="701"/>
        <end position="1049"/>
    </location>
</feature>
<dbReference type="EMBL" id="BMVW01000015">
    <property type="protein sequence ID" value="GGZ30840.1"/>
    <property type="molecule type" value="Genomic_DNA"/>
</dbReference>
<keyword evidence="2" id="KW-0489">Methyltransferase</keyword>
<feature type="domain" description="DNA methylase adenine-specific" evidence="6">
    <location>
        <begin position="319"/>
        <end position="503"/>
    </location>
</feature>
<feature type="compositionally biased region" description="Basic residues" evidence="5">
    <location>
        <begin position="1135"/>
        <end position="1147"/>
    </location>
</feature>
<comment type="caution">
    <text evidence="8">The sequence shown here is derived from an EMBL/GenBank/DDBJ whole genome shotgun (WGS) entry which is preliminary data.</text>
</comment>
<sequence length="1156" mass="129579">MAAKGWIDWIVAEFGAECAQLLGRFSEDEAAIRRPVENLLMAAASHFGLELHLHPEARRPDLGIRPDLAARVGRDRRRIVGYVELKSPGKADISPGALRGRDRRQWEGMSKLPNLVYTNGQTWTLYRLGQQCGETVRLTGDLYRAGGRLCATGQATAAFERLLREFLNWQPEPLCTVRQLVSAVAPLCGLLRTEVMHRLEDEARVPADRRERPFTSLARTWETVLFPKTDERDPHAAFADRYAQTVTFALLLAKATDIPLVDQSLHEVGRELGADHTVMGRALQILTDHVEGQFRNSLDMLVRIVDAVAWRAILTREPDAHVHLYEHFLQEYDPALRKASGTYYTPTALVDEMVRLVDEILRLKLDCPEGFADERVAIIDPAMGTGTFLSSIIDLVADRRSSGGNDGFRAEAVEDLSRRLIGFEKQMAAYAVAQMRIAQTLRAQDAHVPLRDLRLHLTDTLADPWRPSDLFDVGGAAMAPLRKDAEKASLIKREERLTVVIGNPPDRERAQGEGGWIEAGSEGHGPPLLDRFRLGGRNGRHEFKLKNLYVYFWRWATHKVFEQHAPGHQQGVVAFVSTAGFLRGPAFQRMREYLRSTCSEGWIIDLTPEEGKQPPVATRFFPAVQRELAVAIFVRRRDANPSEQAPVHYIALHGSREEKTARLRSLTIHDPGWQDARADWYALFTPAPDRDWDTFPALDSLLPWYKPGFKPNRTWVVGPDPEVLRQRWDRLVHEPDASMQRALMKETPDRRASGPVRAFPGLPVPRKPLSAERGPCPEPVRIARRSFDRQWLIPDGRIVDRPRPELWHAERDDQLFIIEQHRQPISSGPALVFASLVPDMHYFNNNGGRVLPLRHPDGTPNTAPGLLEHLANSYGLTSVSVEDFAAYLAGVTAHPAFTETFAEELNSPGVRLPLTADRDLWHEGVRLGRRVLWASTFGDRYVDAADGRPAGSGGVRAVTPPITYSTRIAPTPLPDAFDYDERRQAVIIGTGVFTGVDARMRNYEVGHRKVLDQWFAARSSRPTGRIGSPLDLMRSERWRSQWSDELVDLLSVLRHLTKIEAEQASLLAQVIAGPLITVAELTRRNVLEPPSHTGSPRPAAPAEEMLPGMAEVDGRETSPVVPLRPAPDPAGGRGSQRRAVRRSSPRHGPRDEQRPS</sequence>
<reference evidence="8" key="1">
    <citation type="journal article" date="2014" name="Int. J. Syst. Evol. Microbiol.">
        <title>Complete genome sequence of Corynebacterium casei LMG S-19264T (=DSM 44701T), isolated from a smear-ripened cheese.</title>
        <authorList>
            <consortium name="US DOE Joint Genome Institute (JGI-PGF)"/>
            <person name="Walter F."/>
            <person name="Albersmeier A."/>
            <person name="Kalinowski J."/>
            <person name="Ruckert C."/>
        </authorList>
    </citation>
    <scope>NUCLEOTIDE SEQUENCE</scope>
    <source>
        <strain evidence="8">JCM 4815</strain>
    </source>
</reference>
<dbReference type="InterPro" id="IPR003356">
    <property type="entry name" value="DNA_methylase_A-5"/>
</dbReference>
<evidence type="ECO:0000256" key="5">
    <source>
        <dbReference type="SAM" id="MobiDB-lite"/>
    </source>
</evidence>
<evidence type="ECO:0000256" key="2">
    <source>
        <dbReference type="ARBA" id="ARBA00022603"/>
    </source>
</evidence>
<feature type="region of interest" description="Disordered" evidence="5">
    <location>
        <begin position="745"/>
        <end position="777"/>
    </location>
</feature>
<evidence type="ECO:0000259" key="7">
    <source>
        <dbReference type="Pfam" id="PF18135"/>
    </source>
</evidence>
<evidence type="ECO:0000313" key="8">
    <source>
        <dbReference type="EMBL" id="GGZ30840.1"/>
    </source>
</evidence>
<evidence type="ECO:0000256" key="3">
    <source>
        <dbReference type="ARBA" id="ARBA00022679"/>
    </source>
</evidence>
<dbReference type="InterPro" id="IPR029063">
    <property type="entry name" value="SAM-dependent_MTases_sf"/>
</dbReference>
<keyword evidence="9" id="KW-1185">Reference proteome</keyword>
<dbReference type="Pfam" id="PF18135">
    <property type="entry name" value="Type_ISP_C"/>
    <property type="match status" value="1"/>
</dbReference>
<comment type="catalytic activity">
    <reaction evidence="4">
        <text>a 2'-deoxyadenosine in DNA + S-adenosyl-L-methionine = an N(6)-methyl-2'-deoxyadenosine in DNA + S-adenosyl-L-homocysteine + H(+)</text>
        <dbReference type="Rhea" id="RHEA:15197"/>
        <dbReference type="Rhea" id="RHEA-COMP:12418"/>
        <dbReference type="Rhea" id="RHEA-COMP:12419"/>
        <dbReference type="ChEBI" id="CHEBI:15378"/>
        <dbReference type="ChEBI" id="CHEBI:57856"/>
        <dbReference type="ChEBI" id="CHEBI:59789"/>
        <dbReference type="ChEBI" id="CHEBI:90615"/>
        <dbReference type="ChEBI" id="CHEBI:90616"/>
        <dbReference type="EC" id="2.1.1.72"/>
    </reaction>
</comment>
<dbReference type="InterPro" id="IPR041635">
    <property type="entry name" value="Type_ISP_LLaBIII_C"/>
</dbReference>
<dbReference type="Pfam" id="PF02384">
    <property type="entry name" value="N6_Mtase"/>
    <property type="match status" value="1"/>
</dbReference>
<keyword evidence="3" id="KW-0808">Transferase</keyword>
<evidence type="ECO:0000313" key="9">
    <source>
        <dbReference type="Proteomes" id="UP000622166"/>
    </source>
</evidence>
<evidence type="ECO:0000256" key="4">
    <source>
        <dbReference type="ARBA" id="ARBA00047942"/>
    </source>
</evidence>
<dbReference type="InterPro" id="IPR050953">
    <property type="entry name" value="N4_N6_ade-DNA_methylase"/>
</dbReference>